<dbReference type="AlphaFoldDB" id="A0A2P2NMP5"/>
<sequence>MFLSYHLNMGSINQISIFMQFCCVQVKCLTA</sequence>
<accession>A0A2P2NMP5</accession>
<protein>
    <submittedName>
        <fullName evidence="1">Plant cysteine oxidase 4-like</fullName>
    </submittedName>
</protein>
<proteinExistence type="predicted"/>
<organism evidence="1">
    <name type="scientific">Rhizophora mucronata</name>
    <name type="common">Asiatic mangrove</name>
    <dbReference type="NCBI Taxonomy" id="61149"/>
    <lineage>
        <taxon>Eukaryota</taxon>
        <taxon>Viridiplantae</taxon>
        <taxon>Streptophyta</taxon>
        <taxon>Embryophyta</taxon>
        <taxon>Tracheophyta</taxon>
        <taxon>Spermatophyta</taxon>
        <taxon>Magnoliopsida</taxon>
        <taxon>eudicotyledons</taxon>
        <taxon>Gunneridae</taxon>
        <taxon>Pentapetalae</taxon>
        <taxon>rosids</taxon>
        <taxon>fabids</taxon>
        <taxon>Malpighiales</taxon>
        <taxon>Rhizophoraceae</taxon>
        <taxon>Rhizophora</taxon>
    </lineage>
</organism>
<reference evidence="1" key="1">
    <citation type="submission" date="2018-02" db="EMBL/GenBank/DDBJ databases">
        <title>Rhizophora mucronata_Transcriptome.</title>
        <authorList>
            <person name="Meera S.P."/>
            <person name="Sreeshan A."/>
            <person name="Augustine A."/>
        </authorList>
    </citation>
    <scope>NUCLEOTIDE SEQUENCE</scope>
    <source>
        <tissue evidence="1">Leaf</tissue>
    </source>
</reference>
<evidence type="ECO:0000313" key="1">
    <source>
        <dbReference type="EMBL" id="MBX43726.1"/>
    </source>
</evidence>
<dbReference type="EMBL" id="GGEC01063242">
    <property type="protein sequence ID" value="MBX43726.1"/>
    <property type="molecule type" value="Transcribed_RNA"/>
</dbReference>
<name>A0A2P2NMP5_RHIMU</name>